<dbReference type="InterPro" id="IPR036527">
    <property type="entry name" value="SCP2_sterol-bd_dom_sf"/>
</dbReference>
<protein>
    <submittedName>
        <fullName evidence="2">SCP2 sterol-binding domain-containing protein</fullName>
    </submittedName>
</protein>
<dbReference type="Gene3D" id="3.30.1050.10">
    <property type="entry name" value="SCP2 sterol-binding domain"/>
    <property type="match status" value="1"/>
</dbReference>
<dbReference type="Pfam" id="PF02036">
    <property type="entry name" value="SCP2"/>
    <property type="match status" value="1"/>
</dbReference>
<reference evidence="2" key="2">
    <citation type="journal article" date="2021" name="PeerJ">
        <title>Extensive microbial diversity within the chicken gut microbiome revealed by metagenomics and culture.</title>
        <authorList>
            <person name="Gilroy R."/>
            <person name="Ravi A."/>
            <person name="Getino M."/>
            <person name="Pursley I."/>
            <person name="Horton D.L."/>
            <person name="Alikhan N.F."/>
            <person name="Baker D."/>
            <person name="Gharbi K."/>
            <person name="Hall N."/>
            <person name="Watson M."/>
            <person name="Adriaenssens E.M."/>
            <person name="Foster-Nyarko E."/>
            <person name="Jarju S."/>
            <person name="Secka A."/>
            <person name="Antonio M."/>
            <person name="Oren A."/>
            <person name="Chaudhuri R.R."/>
            <person name="La Ragione R."/>
            <person name="Hildebrand F."/>
            <person name="Pallen M.J."/>
        </authorList>
    </citation>
    <scope>NUCLEOTIDE SEQUENCE</scope>
    <source>
        <strain evidence="2">ChiSxjej2B14-6234</strain>
    </source>
</reference>
<accession>A0A9D1CSB8</accession>
<dbReference type="EMBL" id="DVFJ01000034">
    <property type="protein sequence ID" value="HIQ72379.1"/>
    <property type="molecule type" value="Genomic_DNA"/>
</dbReference>
<name>A0A9D1CSB8_9FIRM</name>
<reference evidence="2" key="1">
    <citation type="submission" date="2020-10" db="EMBL/GenBank/DDBJ databases">
        <authorList>
            <person name="Gilroy R."/>
        </authorList>
    </citation>
    <scope>NUCLEOTIDE SEQUENCE</scope>
    <source>
        <strain evidence="2">ChiSxjej2B14-6234</strain>
    </source>
</reference>
<gene>
    <name evidence="2" type="ORF">IAB73_09260</name>
</gene>
<evidence type="ECO:0000313" key="3">
    <source>
        <dbReference type="Proteomes" id="UP000886887"/>
    </source>
</evidence>
<dbReference type="InterPro" id="IPR003033">
    <property type="entry name" value="SCP2_sterol-bd_dom"/>
</dbReference>
<dbReference type="Proteomes" id="UP000886887">
    <property type="component" value="Unassembled WGS sequence"/>
</dbReference>
<organism evidence="2 3">
    <name type="scientific">Candidatus Onthenecus intestinigallinarum</name>
    <dbReference type="NCBI Taxonomy" id="2840875"/>
    <lineage>
        <taxon>Bacteria</taxon>
        <taxon>Bacillati</taxon>
        <taxon>Bacillota</taxon>
        <taxon>Clostridia</taxon>
        <taxon>Eubacteriales</taxon>
        <taxon>Candidatus Onthenecus</taxon>
    </lineage>
</organism>
<dbReference type="AlphaFoldDB" id="A0A9D1CSB8"/>
<evidence type="ECO:0000313" key="2">
    <source>
        <dbReference type="EMBL" id="HIQ72379.1"/>
    </source>
</evidence>
<comment type="caution">
    <text evidence="2">The sequence shown here is derived from an EMBL/GenBank/DDBJ whole genome shotgun (WGS) entry which is preliminary data.</text>
</comment>
<sequence>MLARALDVLAQRDAQVRREVAALGDGFTMRLEAGPGGPRLCVRLEGGRVRRVKDARADVTIAMKSLDAAFLLMTGVIGVAQAYAQHRFTLQGDITRAMPVVRCVDIAERYLFPWAWARRILRRRAKKEMPSLLLYLMVFCPFDMGRRANAHATSLL</sequence>
<proteinExistence type="predicted"/>
<evidence type="ECO:0000259" key="1">
    <source>
        <dbReference type="Pfam" id="PF02036"/>
    </source>
</evidence>
<dbReference type="SUPFAM" id="SSF55718">
    <property type="entry name" value="SCP-like"/>
    <property type="match status" value="1"/>
</dbReference>
<feature type="domain" description="SCP2" evidence="1">
    <location>
        <begin position="9"/>
        <end position="100"/>
    </location>
</feature>